<sequence length="83" mass="8770">MAVLVIIANWKACSAPCRRFPTALRYDSYWASGSAPASVGGSRRDPNHDATPLPPLFSPEPYEVSMNALIPPLPPGTSSASEG</sequence>
<dbReference type="GeneID" id="92085712"/>
<comment type="caution">
    <text evidence="2">The sequence shown here is derived from an EMBL/GenBank/DDBJ whole genome shotgun (WGS) entry which is preliminary data.</text>
</comment>
<evidence type="ECO:0000313" key="3">
    <source>
        <dbReference type="Proteomes" id="UP001480595"/>
    </source>
</evidence>
<dbReference type="EMBL" id="JAQQWL010000002">
    <property type="protein sequence ID" value="KAK8086266.1"/>
    <property type="molecule type" value="Genomic_DNA"/>
</dbReference>
<proteinExistence type="predicted"/>
<feature type="region of interest" description="Disordered" evidence="1">
    <location>
        <begin position="33"/>
        <end position="56"/>
    </location>
</feature>
<keyword evidence="3" id="KW-1185">Reference proteome</keyword>
<evidence type="ECO:0000256" key="1">
    <source>
        <dbReference type="SAM" id="MobiDB-lite"/>
    </source>
</evidence>
<dbReference type="RefSeq" id="XP_066720790.1">
    <property type="nucleotide sequence ID" value="XM_066852649.1"/>
</dbReference>
<accession>A0ABR1WSZ0</accession>
<gene>
    <name evidence="2" type="ORF">PG994_001240</name>
</gene>
<reference evidence="2 3" key="1">
    <citation type="submission" date="2023-01" db="EMBL/GenBank/DDBJ databases">
        <title>Analysis of 21 Apiospora genomes using comparative genomics revels a genus with tremendous synthesis potential of carbohydrate active enzymes and secondary metabolites.</title>
        <authorList>
            <person name="Sorensen T."/>
        </authorList>
    </citation>
    <scope>NUCLEOTIDE SEQUENCE [LARGE SCALE GENOMIC DNA]</scope>
    <source>
        <strain evidence="2 3">CBS 135458</strain>
    </source>
</reference>
<evidence type="ECO:0000313" key="2">
    <source>
        <dbReference type="EMBL" id="KAK8086266.1"/>
    </source>
</evidence>
<organism evidence="2 3">
    <name type="scientific">Apiospora phragmitis</name>
    <dbReference type="NCBI Taxonomy" id="2905665"/>
    <lineage>
        <taxon>Eukaryota</taxon>
        <taxon>Fungi</taxon>
        <taxon>Dikarya</taxon>
        <taxon>Ascomycota</taxon>
        <taxon>Pezizomycotina</taxon>
        <taxon>Sordariomycetes</taxon>
        <taxon>Xylariomycetidae</taxon>
        <taxon>Amphisphaeriales</taxon>
        <taxon>Apiosporaceae</taxon>
        <taxon>Apiospora</taxon>
    </lineage>
</organism>
<dbReference type="Proteomes" id="UP001480595">
    <property type="component" value="Unassembled WGS sequence"/>
</dbReference>
<protein>
    <submittedName>
        <fullName evidence="2">Uncharacterized protein</fullName>
    </submittedName>
</protein>
<name>A0ABR1WSZ0_9PEZI</name>